<evidence type="ECO:0000313" key="4">
    <source>
        <dbReference type="Proteomes" id="UP000239648"/>
    </source>
</evidence>
<keyword evidence="4" id="KW-1185">Reference proteome</keyword>
<evidence type="ECO:0000313" key="1">
    <source>
        <dbReference type="EMBL" id="PPK53318.1"/>
    </source>
</evidence>
<evidence type="ECO:0000313" key="3">
    <source>
        <dbReference type="Proteomes" id="UP000239446"/>
    </source>
</evidence>
<evidence type="ECO:0000313" key="2">
    <source>
        <dbReference type="EMBL" id="PPK56155.1"/>
    </source>
</evidence>
<reference evidence="1 4" key="1">
    <citation type="submission" date="2018-02" db="EMBL/GenBank/DDBJ databases">
        <title>Deep subsurface shale carbon reservoir microbial communities from Ohio and West Virginia, USA.</title>
        <authorList>
            <person name="Wrighton K."/>
        </authorList>
    </citation>
    <scope>NUCLEOTIDE SEQUENCE [LARGE SCALE GENOMIC DNA]</scope>
    <source>
        <strain evidence="1 4">UTICA-S1B6</strain>
    </source>
</reference>
<organism evidence="2 3">
    <name type="scientific">Marinobacter persicus</name>
    <dbReference type="NCBI Taxonomy" id="930118"/>
    <lineage>
        <taxon>Bacteria</taxon>
        <taxon>Pseudomonadati</taxon>
        <taxon>Pseudomonadota</taxon>
        <taxon>Gammaproteobacteria</taxon>
        <taxon>Pseudomonadales</taxon>
        <taxon>Marinobacteraceae</taxon>
        <taxon>Marinobacter</taxon>
    </lineage>
</organism>
<accession>A0A2S6GA10</accession>
<name>A0A2S6GA10_9GAMM</name>
<sequence length="38" mass="4137">MEVVFDSGFRPWGGGSKTENVVFLNVLEPPPQGRKASC</sequence>
<protein>
    <submittedName>
        <fullName evidence="2">Uncharacterized protein</fullName>
    </submittedName>
</protein>
<proteinExistence type="predicted"/>
<comment type="caution">
    <text evidence="2">The sequence shown here is derived from an EMBL/GenBank/DDBJ whole genome shotgun (WGS) entry which is preliminary data.</text>
</comment>
<dbReference type="EMBL" id="PTIU01000002">
    <property type="protein sequence ID" value="PPK56155.1"/>
    <property type="molecule type" value="Genomic_DNA"/>
</dbReference>
<dbReference type="Proteomes" id="UP000239446">
    <property type="component" value="Unassembled WGS sequence"/>
</dbReference>
<gene>
    <name evidence="2" type="ORF">B0H24_1002119</name>
    <name evidence="1" type="ORF">BY455_102119</name>
</gene>
<dbReference type="Proteomes" id="UP000239648">
    <property type="component" value="Unassembled WGS sequence"/>
</dbReference>
<dbReference type="AlphaFoldDB" id="A0A2S6GA10"/>
<dbReference type="EMBL" id="PTIT01000002">
    <property type="protein sequence ID" value="PPK53318.1"/>
    <property type="molecule type" value="Genomic_DNA"/>
</dbReference>
<reference evidence="2 3" key="2">
    <citation type="submission" date="2018-02" db="EMBL/GenBank/DDBJ databases">
        <title>Subsurface microbial communities from deep shales in Ohio and West Virginia, USA.</title>
        <authorList>
            <person name="Wrighton K."/>
        </authorList>
    </citation>
    <scope>NUCLEOTIDE SEQUENCE [LARGE SCALE GENOMIC DNA]</scope>
    <source>
        <strain evidence="2 3">UTICA-S1B9</strain>
    </source>
</reference>